<dbReference type="Pfam" id="PF07859">
    <property type="entry name" value="Abhydrolase_3"/>
    <property type="match status" value="1"/>
</dbReference>
<keyword evidence="2" id="KW-0479">Metal-binding</keyword>
<evidence type="ECO:0000256" key="5">
    <source>
        <dbReference type="ARBA" id="ARBA00022801"/>
    </source>
</evidence>
<dbReference type="STRING" id="1806994.A0A507C8W4"/>
<dbReference type="GO" id="GO:0008270">
    <property type="term" value="F:zinc ion binding"/>
    <property type="evidence" value="ECO:0007669"/>
    <property type="project" value="UniProtKB-KW"/>
</dbReference>
<dbReference type="GeneID" id="42001948"/>
<gene>
    <name evidence="11" type="ORF">SmJEL517_g00722</name>
</gene>
<keyword evidence="12" id="KW-1185">Reference proteome</keyword>
<keyword evidence="4 7" id="KW-0863">Zinc-finger</keyword>
<evidence type="ECO:0000313" key="12">
    <source>
        <dbReference type="Proteomes" id="UP000319731"/>
    </source>
</evidence>
<dbReference type="Proteomes" id="UP000319731">
    <property type="component" value="Unassembled WGS sequence"/>
</dbReference>
<evidence type="ECO:0000256" key="9">
    <source>
        <dbReference type="SAM" id="MobiDB-lite"/>
    </source>
</evidence>
<evidence type="ECO:0000256" key="4">
    <source>
        <dbReference type="ARBA" id="ARBA00022771"/>
    </source>
</evidence>
<dbReference type="GO" id="GO:0000981">
    <property type="term" value="F:DNA-binding transcription factor activity, RNA polymerase II-specific"/>
    <property type="evidence" value="ECO:0007669"/>
    <property type="project" value="UniProtKB-ARBA"/>
</dbReference>
<dbReference type="InterPro" id="IPR033140">
    <property type="entry name" value="Lipase_GDXG_put_SER_AS"/>
</dbReference>
<feature type="compositionally biased region" description="Polar residues" evidence="9">
    <location>
        <begin position="708"/>
        <end position="749"/>
    </location>
</feature>
<evidence type="ECO:0000259" key="10">
    <source>
        <dbReference type="PROSITE" id="PS50157"/>
    </source>
</evidence>
<evidence type="ECO:0000256" key="8">
    <source>
        <dbReference type="PROSITE-ProRule" id="PRU10038"/>
    </source>
</evidence>
<keyword evidence="3" id="KW-0677">Repeat</keyword>
<dbReference type="InterPro" id="IPR050300">
    <property type="entry name" value="GDXG_lipolytic_enzyme"/>
</dbReference>
<keyword evidence="5" id="KW-0378">Hydrolase</keyword>
<dbReference type="PROSITE" id="PS01173">
    <property type="entry name" value="LIPASE_GDXG_HIS"/>
    <property type="match status" value="1"/>
</dbReference>
<keyword evidence="6" id="KW-0862">Zinc</keyword>
<sequence length="836" mass="92913">MTETSERVYPASWNAELRKEIAMFHSAMGTERTALNLKNPVRVRKGIEQMMEFPLPAGVEVLSVSIPRVASPGLDSNPHGEIPCEWLAPSGKLNDLSLPVVLFFHGGGYCWMSSKTHRIITARLALRNIRVLSVDYRMSPEEPFPAAVVDAFSAYKFLSTDNIDLRRVVISGDSAGAGLAVALMMYLRDRNEKNPAGWAPLTPWIDLRCDAPSQHIGQEFRSDVIERGSLLLNVYAYTQGDNGLNATNHLVSPILDLASKGRPFPPIWLSTGTTDSLLAETIVLALTCLRSSESVHLMIYEDMNHAFQLRRTANAGEHAIDRQSDFIKAVTSAGTLKMKNHLAFVKANTFEEVPLSATDVKNTLKRLIERAEAISKRDYEPYRQMANASNIMQFRKKFYRLSGPSQQVVVNGDSHIMSYPDADDFNELISEQNNRAHTAESIMTIQNDPHNQFVLPPTSRRQYAPYPPLDYHPSMAYPELTPYYLPTSYPPPTYAFKYDEDGQLLPPPTTPIPSHPYYSYPNIPPPPYPPIYSMRPPPILPPCCQRLQQQPPLPGGAALPRRSSGPVDHHHQPHILMPQYRPQQPTGPPSPISPRSISPPPVIQYETVPSERKKRKSANAIEVAAQRLGDDGHPIMILSTRYVCSHQGCGKTFSTSGHLRRHAKAHTGIKPYACPIVGCQSKFSRQDNCSQHYKVHQRRLDQEREGRTSTSPASQSNNTPMTINSLNPSPAGTSTESDTSPYESGSPFENQGYDDYGLPTSPNFGLPTRNRIDILHTPPDILTPPNSTPGGLMTPAVSTPAFTPKNELEDVDLSRFADALSQHNRMNGIRKGEDDV</sequence>
<dbReference type="SUPFAM" id="SSF57667">
    <property type="entry name" value="beta-beta-alpha zinc fingers"/>
    <property type="match status" value="1"/>
</dbReference>
<organism evidence="11 12">
    <name type="scientific">Synchytrium microbalum</name>
    <dbReference type="NCBI Taxonomy" id="1806994"/>
    <lineage>
        <taxon>Eukaryota</taxon>
        <taxon>Fungi</taxon>
        <taxon>Fungi incertae sedis</taxon>
        <taxon>Chytridiomycota</taxon>
        <taxon>Chytridiomycota incertae sedis</taxon>
        <taxon>Chytridiomycetes</taxon>
        <taxon>Synchytriales</taxon>
        <taxon>Synchytriaceae</taxon>
        <taxon>Synchytrium</taxon>
    </lineage>
</organism>
<evidence type="ECO:0000313" key="11">
    <source>
        <dbReference type="EMBL" id="TPX37497.1"/>
    </source>
</evidence>
<dbReference type="EMBL" id="QEAO01000002">
    <property type="protein sequence ID" value="TPX37497.1"/>
    <property type="molecule type" value="Genomic_DNA"/>
</dbReference>
<name>A0A507C8W4_9FUNG</name>
<dbReference type="OrthoDB" id="6365676at2759"/>
<dbReference type="InterPro" id="IPR013094">
    <property type="entry name" value="AB_hydrolase_3"/>
</dbReference>
<dbReference type="SMART" id="SM00355">
    <property type="entry name" value="ZnF_C2H2"/>
    <property type="match status" value="2"/>
</dbReference>
<proteinExistence type="inferred from homology"/>
<comment type="similarity">
    <text evidence="1">Belongs to the 'GDXG' lipolytic enzyme family.</text>
</comment>
<evidence type="ECO:0000256" key="1">
    <source>
        <dbReference type="ARBA" id="ARBA00010515"/>
    </source>
</evidence>
<dbReference type="PANTHER" id="PTHR48081">
    <property type="entry name" value="AB HYDROLASE SUPERFAMILY PROTEIN C4A8.06C"/>
    <property type="match status" value="1"/>
</dbReference>
<dbReference type="GO" id="GO:0000978">
    <property type="term" value="F:RNA polymerase II cis-regulatory region sequence-specific DNA binding"/>
    <property type="evidence" value="ECO:0007669"/>
    <property type="project" value="UniProtKB-ARBA"/>
</dbReference>
<feature type="domain" description="C2H2-type" evidence="10">
    <location>
        <begin position="672"/>
        <end position="701"/>
    </location>
</feature>
<evidence type="ECO:0000256" key="2">
    <source>
        <dbReference type="ARBA" id="ARBA00022723"/>
    </source>
</evidence>
<accession>A0A507C8W4</accession>
<dbReference type="RefSeq" id="XP_031027408.1">
    <property type="nucleotide sequence ID" value="XM_031166651.1"/>
</dbReference>
<feature type="active site" evidence="8">
    <location>
        <position position="174"/>
    </location>
</feature>
<feature type="region of interest" description="Disordered" evidence="9">
    <location>
        <begin position="543"/>
        <end position="603"/>
    </location>
</feature>
<feature type="compositionally biased region" description="Basic and acidic residues" evidence="9">
    <location>
        <begin position="698"/>
        <end position="707"/>
    </location>
</feature>
<dbReference type="PANTHER" id="PTHR48081:SF8">
    <property type="entry name" value="ALPHA_BETA HYDROLASE FOLD-3 DOMAIN-CONTAINING PROTEIN-RELATED"/>
    <property type="match status" value="1"/>
</dbReference>
<evidence type="ECO:0000256" key="3">
    <source>
        <dbReference type="ARBA" id="ARBA00022737"/>
    </source>
</evidence>
<feature type="compositionally biased region" description="Low complexity" evidence="9">
    <location>
        <begin position="543"/>
        <end position="562"/>
    </location>
</feature>
<reference evidence="11 12" key="1">
    <citation type="journal article" date="2019" name="Sci. Rep.">
        <title>Comparative genomics of chytrid fungi reveal insights into the obligate biotrophic and pathogenic lifestyle of Synchytrium endobioticum.</title>
        <authorList>
            <person name="van de Vossenberg B.T.L.H."/>
            <person name="Warris S."/>
            <person name="Nguyen H.D.T."/>
            <person name="van Gent-Pelzer M.P.E."/>
            <person name="Joly D.L."/>
            <person name="van de Geest H.C."/>
            <person name="Bonants P.J.M."/>
            <person name="Smith D.S."/>
            <person name="Levesque C.A."/>
            <person name="van der Lee T.A.J."/>
        </authorList>
    </citation>
    <scope>NUCLEOTIDE SEQUENCE [LARGE SCALE GENOMIC DNA]</scope>
    <source>
        <strain evidence="11 12">JEL517</strain>
    </source>
</reference>
<dbReference type="AlphaFoldDB" id="A0A507C8W4"/>
<dbReference type="InterPro" id="IPR036236">
    <property type="entry name" value="Znf_C2H2_sf"/>
</dbReference>
<dbReference type="Gene3D" id="3.40.50.1820">
    <property type="entry name" value="alpha/beta hydrolase"/>
    <property type="match status" value="1"/>
</dbReference>
<dbReference type="InterPro" id="IPR013087">
    <property type="entry name" value="Znf_C2H2_type"/>
</dbReference>
<feature type="domain" description="C2H2-type" evidence="10">
    <location>
        <begin position="642"/>
        <end position="671"/>
    </location>
</feature>
<dbReference type="SUPFAM" id="SSF53474">
    <property type="entry name" value="alpha/beta-Hydrolases"/>
    <property type="match status" value="1"/>
</dbReference>
<dbReference type="GO" id="GO:0016787">
    <property type="term" value="F:hydrolase activity"/>
    <property type="evidence" value="ECO:0007669"/>
    <property type="project" value="UniProtKB-KW"/>
</dbReference>
<comment type="caution">
    <text evidence="11">The sequence shown here is derived from an EMBL/GenBank/DDBJ whole genome shotgun (WGS) entry which is preliminary data.</text>
</comment>
<protein>
    <recommendedName>
        <fullName evidence="10">C2H2-type domain-containing protein</fullName>
    </recommendedName>
</protein>
<dbReference type="PROSITE" id="PS00028">
    <property type="entry name" value="ZINC_FINGER_C2H2_1"/>
    <property type="match status" value="2"/>
</dbReference>
<dbReference type="FunFam" id="3.30.160.60:FF:000072">
    <property type="entry name" value="zinc finger protein 143 isoform X1"/>
    <property type="match status" value="1"/>
</dbReference>
<dbReference type="Pfam" id="PF00096">
    <property type="entry name" value="zf-C2H2"/>
    <property type="match status" value="1"/>
</dbReference>
<dbReference type="InterPro" id="IPR002168">
    <property type="entry name" value="Lipase_GDXG_HIS_AS"/>
</dbReference>
<dbReference type="PROSITE" id="PS01174">
    <property type="entry name" value="LIPASE_GDXG_SER"/>
    <property type="match status" value="1"/>
</dbReference>
<dbReference type="PROSITE" id="PS50157">
    <property type="entry name" value="ZINC_FINGER_C2H2_2"/>
    <property type="match status" value="2"/>
</dbReference>
<dbReference type="InterPro" id="IPR029058">
    <property type="entry name" value="AB_hydrolase_fold"/>
</dbReference>
<dbReference type="Gene3D" id="3.30.160.60">
    <property type="entry name" value="Classic Zinc Finger"/>
    <property type="match status" value="2"/>
</dbReference>
<feature type="region of interest" description="Disordered" evidence="9">
    <location>
        <begin position="694"/>
        <end position="752"/>
    </location>
</feature>
<feature type="compositionally biased region" description="Pro residues" evidence="9">
    <location>
        <begin position="585"/>
        <end position="602"/>
    </location>
</feature>
<evidence type="ECO:0000256" key="6">
    <source>
        <dbReference type="ARBA" id="ARBA00022833"/>
    </source>
</evidence>
<evidence type="ECO:0000256" key="7">
    <source>
        <dbReference type="PROSITE-ProRule" id="PRU00042"/>
    </source>
</evidence>